<reference evidence="2 3" key="1">
    <citation type="submission" date="2020-03" db="EMBL/GenBank/DDBJ databases">
        <title>Complete genome sequence of Shewanella sp.</title>
        <authorList>
            <person name="Kim Y.-S."/>
            <person name="Kim S.-J."/>
            <person name="Jung H.-K."/>
            <person name="Kim K.-H."/>
        </authorList>
    </citation>
    <scope>NUCLEOTIDE SEQUENCE [LARGE SCALE GENOMIC DNA]</scope>
    <source>
        <strain evidence="2 3">PN3F2</strain>
    </source>
</reference>
<name>A0A6G9QPC9_9GAMM</name>
<gene>
    <name evidence="2" type="ORF">HBH39_15240</name>
</gene>
<feature type="chain" id="PRO_5026052641" evidence="1">
    <location>
        <begin position="26"/>
        <end position="159"/>
    </location>
</feature>
<dbReference type="InterPro" id="IPR058248">
    <property type="entry name" value="Lxx211020-like"/>
</dbReference>
<dbReference type="Proteomes" id="UP000502608">
    <property type="component" value="Chromosome"/>
</dbReference>
<accession>A0A6G9QPC9</accession>
<proteinExistence type="predicted"/>
<dbReference type="PANTHER" id="PTHR36302">
    <property type="entry name" value="BLR7088 PROTEIN"/>
    <property type="match status" value="1"/>
</dbReference>
<dbReference type="PANTHER" id="PTHR36302:SF1">
    <property type="entry name" value="COPPER CHAPERONE PCU(A)C"/>
    <property type="match status" value="1"/>
</dbReference>
<protein>
    <submittedName>
        <fullName evidence="2">Copper chaperone PCu(A)C</fullName>
    </submittedName>
</protein>
<feature type="signal peptide" evidence="1">
    <location>
        <begin position="1"/>
        <end position="25"/>
    </location>
</feature>
<dbReference type="InterPro" id="IPR036182">
    <property type="entry name" value="PCuAC_sf"/>
</dbReference>
<keyword evidence="3" id="KW-1185">Reference proteome</keyword>
<dbReference type="RefSeq" id="WP_167679527.1">
    <property type="nucleotide sequence ID" value="NZ_CP050313.1"/>
</dbReference>
<keyword evidence="1" id="KW-0732">Signal</keyword>
<evidence type="ECO:0000313" key="3">
    <source>
        <dbReference type="Proteomes" id="UP000502608"/>
    </source>
</evidence>
<dbReference type="InterPro" id="IPR007410">
    <property type="entry name" value="LpqE-like"/>
</dbReference>
<dbReference type="EMBL" id="CP050313">
    <property type="protein sequence ID" value="QIR15671.1"/>
    <property type="molecule type" value="Genomic_DNA"/>
</dbReference>
<dbReference type="SUPFAM" id="SSF110087">
    <property type="entry name" value="DR1885-like metal-binding protein"/>
    <property type="match status" value="1"/>
</dbReference>
<evidence type="ECO:0000256" key="1">
    <source>
        <dbReference type="SAM" id="SignalP"/>
    </source>
</evidence>
<sequence>MTLKAIFKHVFNSLMLASLSFAASANVVLVDGYVRAMPASVPNTAAYLTLENHTEDAVKLVAVKTDIAKEAQLHTIIEDNGIVKMRQVDGFDIASHSALQLKPSGDHIMLLSLLKPLTIDTKVTLTLVFDNEQQLDVELPVLKQMSQTEQDHSMHHHQH</sequence>
<dbReference type="AlphaFoldDB" id="A0A6G9QPC9"/>
<dbReference type="Pfam" id="PF04314">
    <property type="entry name" value="PCuAC"/>
    <property type="match status" value="1"/>
</dbReference>
<evidence type="ECO:0000313" key="2">
    <source>
        <dbReference type="EMBL" id="QIR15671.1"/>
    </source>
</evidence>
<dbReference type="Gene3D" id="2.60.40.1890">
    <property type="entry name" value="PCu(A)C copper chaperone"/>
    <property type="match status" value="1"/>
</dbReference>
<organism evidence="2 3">
    <name type="scientific">Shewanella aestuarii</name>
    <dbReference type="NCBI Taxonomy" id="1028752"/>
    <lineage>
        <taxon>Bacteria</taxon>
        <taxon>Pseudomonadati</taxon>
        <taxon>Pseudomonadota</taxon>
        <taxon>Gammaproteobacteria</taxon>
        <taxon>Alteromonadales</taxon>
        <taxon>Shewanellaceae</taxon>
        <taxon>Shewanella</taxon>
    </lineage>
</organism>
<dbReference type="KEGG" id="saes:HBH39_15240"/>